<evidence type="ECO:0000256" key="4">
    <source>
        <dbReference type="ARBA" id="ARBA00022705"/>
    </source>
</evidence>
<reference evidence="16 17" key="1">
    <citation type="submission" date="2012-05" db="EMBL/GenBank/DDBJ databases">
        <authorList>
            <person name="Weinstock G."/>
            <person name="Sodergren E."/>
            <person name="Lobos E.A."/>
            <person name="Fulton L."/>
            <person name="Fulton R."/>
            <person name="Courtney L."/>
            <person name="Fronick C."/>
            <person name="O'Laughlin M."/>
            <person name="Godfrey J."/>
            <person name="Wilson R.M."/>
            <person name="Miner T."/>
            <person name="Farmer C."/>
            <person name="Delehaunty K."/>
            <person name="Cordes M."/>
            <person name="Minx P."/>
            <person name="Tomlinson C."/>
            <person name="Chen J."/>
            <person name="Wollam A."/>
            <person name="Pepin K.H."/>
            <person name="Bhonagiri V."/>
            <person name="Zhang X."/>
            <person name="Suruliraj S."/>
            <person name="Warren W."/>
            <person name="Mitreva M."/>
            <person name="Mardis E.R."/>
            <person name="Wilson R.K."/>
        </authorList>
    </citation>
    <scope>NUCLEOTIDE SEQUENCE [LARGE SCALE GENOMIC DNA]</scope>
    <source>
        <strain evidence="16 17">F0235</strain>
    </source>
</reference>
<dbReference type="GO" id="GO:0006281">
    <property type="term" value="P:DNA repair"/>
    <property type="evidence" value="ECO:0007669"/>
    <property type="project" value="UniProtKB-KW"/>
</dbReference>
<evidence type="ECO:0000256" key="13">
    <source>
        <dbReference type="HAMAP-Rule" id="MF_01588"/>
    </source>
</evidence>
<dbReference type="SUPFAM" id="SSF52113">
    <property type="entry name" value="BRCT domain"/>
    <property type="match status" value="1"/>
</dbReference>
<dbReference type="SMART" id="SM00292">
    <property type="entry name" value="BRCT"/>
    <property type="match status" value="1"/>
</dbReference>
<dbReference type="eggNOG" id="COG0272">
    <property type="taxonomic scope" value="Bacteria"/>
</dbReference>
<dbReference type="EC" id="6.5.1.2" evidence="1 13"/>
<keyword evidence="13" id="KW-0464">Manganese</keyword>
<dbReference type="FunFam" id="1.10.150.20:FF:000006">
    <property type="entry name" value="DNA ligase"/>
    <property type="match status" value="1"/>
</dbReference>
<dbReference type="SMART" id="SM00532">
    <property type="entry name" value="LIGANc"/>
    <property type="match status" value="1"/>
</dbReference>
<dbReference type="NCBIfam" id="TIGR00575">
    <property type="entry name" value="dnlj"/>
    <property type="match status" value="1"/>
</dbReference>
<keyword evidence="10 13" id="KW-0234">DNA repair</keyword>
<feature type="binding site" evidence="13">
    <location>
        <position position="133"/>
    </location>
    <ligand>
        <name>NAD(+)</name>
        <dbReference type="ChEBI" id="CHEBI:57540"/>
    </ligand>
</feature>
<feature type="binding site" evidence="13">
    <location>
        <position position="291"/>
    </location>
    <ligand>
        <name>NAD(+)</name>
        <dbReference type="ChEBI" id="CHEBI:57540"/>
    </ligand>
</feature>
<dbReference type="PANTHER" id="PTHR23389">
    <property type="entry name" value="CHROMOSOME TRANSMISSION FIDELITY FACTOR 18"/>
    <property type="match status" value="1"/>
</dbReference>
<evidence type="ECO:0000259" key="15">
    <source>
        <dbReference type="PROSITE" id="PS50172"/>
    </source>
</evidence>
<dbReference type="PROSITE" id="PS01056">
    <property type="entry name" value="DNA_LIGASE_N2"/>
    <property type="match status" value="1"/>
</dbReference>
<dbReference type="Pfam" id="PF01653">
    <property type="entry name" value="DNA_ligase_aden"/>
    <property type="match status" value="1"/>
</dbReference>
<dbReference type="SUPFAM" id="SSF56091">
    <property type="entry name" value="DNA ligase/mRNA capping enzyme, catalytic domain"/>
    <property type="match status" value="1"/>
</dbReference>
<dbReference type="Pfam" id="PF03119">
    <property type="entry name" value="DNA_ligase_ZBD"/>
    <property type="match status" value="1"/>
</dbReference>
<dbReference type="FunFam" id="2.40.50.140:FF:000012">
    <property type="entry name" value="DNA ligase"/>
    <property type="match status" value="1"/>
</dbReference>
<dbReference type="Pfam" id="PF00533">
    <property type="entry name" value="BRCT"/>
    <property type="match status" value="1"/>
</dbReference>
<keyword evidence="5 13" id="KW-0479">Metal-binding</keyword>
<dbReference type="InterPro" id="IPR018239">
    <property type="entry name" value="DNA_ligase_AS"/>
</dbReference>
<dbReference type="HAMAP" id="MF_01588">
    <property type="entry name" value="DNA_ligase_A"/>
    <property type="match status" value="1"/>
</dbReference>
<dbReference type="InterPro" id="IPR001679">
    <property type="entry name" value="DNA_ligase"/>
</dbReference>
<keyword evidence="6 13" id="KW-0227">DNA damage</keyword>
<evidence type="ECO:0000256" key="10">
    <source>
        <dbReference type="ARBA" id="ARBA00023204"/>
    </source>
</evidence>
<evidence type="ECO:0000256" key="7">
    <source>
        <dbReference type="ARBA" id="ARBA00022833"/>
    </source>
</evidence>
<dbReference type="InterPro" id="IPR012340">
    <property type="entry name" value="NA-bd_OB-fold"/>
</dbReference>
<dbReference type="PROSITE" id="PS01055">
    <property type="entry name" value="DNA_LIGASE_N1"/>
    <property type="match status" value="1"/>
</dbReference>
<dbReference type="PANTHER" id="PTHR23389:SF9">
    <property type="entry name" value="DNA LIGASE"/>
    <property type="match status" value="1"/>
</dbReference>
<evidence type="ECO:0000256" key="1">
    <source>
        <dbReference type="ARBA" id="ARBA00012722"/>
    </source>
</evidence>
<keyword evidence="7 13" id="KW-0862">Zinc</keyword>
<keyword evidence="4 13" id="KW-0235">DNA replication</keyword>
<feature type="binding site" evidence="13">
    <location>
        <begin position="34"/>
        <end position="38"/>
    </location>
    <ligand>
        <name>NAD(+)</name>
        <dbReference type="ChEBI" id="CHEBI:57540"/>
    </ligand>
</feature>
<dbReference type="AlphaFoldDB" id="L1MMC0"/>
<evidence type="ECO:0000256" key="9">
    <source>
        <dbReference type="ARBA" id="ARBA00023027"/>
    </source>
</evidence>
<feature type="binding site" evidence="13">
    <location>
        <position position="434"/>
    </location>
    <ligand>
        <name>Zn(2+)</name>
        <dbReference type="ChEBI" id="CHEBI:29105"/>
    </ligand>
</feature>
<evidence type="ECO:0000256" key="8">
    <source>
        <dbReference type="ARBA" id="ARBA00022842"/>
    </source>
</evidence>
<dbReference type="EMBL" id="AMEM01000006">
    <property type="protein sequence ID" value="EKX92205.1"/>
    <property type="molecule type" value="Genomic_DNA"/>
</dbReference>
<evidence type="ECO:0000256" key="14">
    <source>
        <dbReference type="RuleBase" id="RU000618"/>
    </source>
</evidence>
<dbReference type="InterPro" id="IPR001357">
    <property type="entry name" value="BRCT_dom"/>
</dbReference>
<sequence>MTDFADLRREWNDLAQEVRQHRDLYYNKQPIISDAEFDELFAKLQKLEAEHPELAVPDSPTMEVGAPVAASSSFANVEHLEPMRSLDNVFDLDELRKWLERTPSESYLTELKIDGLSINLTYRDGELVQAATRGDGRVGEDVTANARVISDIPHVLNGSDEYPVPAVLEVRGEVYISINDFPEVNAQRIAEGGKPFANPRNAAAGSLRQKNVEDVRKRKLRMICHGIGYSEGFTPATLDEAYRALEAWGLPVSSKTMLVHTTKEIIERVDYWADPANREDLLHEIDGLVIKVDSIAEQRALGSTSRAPRWAIAYKYPPEEVTTTLLDIQVGVGRTGRVTPFAIMEPVFVAGTTVSKATLHNQTEIKRKGVLLGDTVVIRKAGEIIPEVLGPVVEKRDGTEREYIFPTFCPACGTRLAPAKEEDADWRCPNTRNCPNQLAERLTYLAGRKAFDIEVLGEKGAFDLIRSGILTDEADLFDLDREKLSASKVYTAKSGKINSNGEKLLNNIAAAKEAPLSRVLVGLSIRHVGSTASRALAARYRSMDALRAATVEDIAETEGIGSTIAQSFKDWFEVDWHRNIVDKWAAAGVNMEENTTEQLPQTLEGMTVVVTGSLEGFSRDSAKEAIVSRGGKASGSVSKKTTYVVVGEKAGSKETKARDLGLIILDEEQFVRLLETGSPE</sequence>
<keyword evidence="3 13" id="KW-0436">Ligase</keyword>
<dbReference type="CDD" id="cd17748">
    <property type="entry name" value="BRCT_DNA_ligase_like"/>
    <property type="match status" value="1"/>
</dbReference>
<name>L1MMC0_9CORY</name>
<feature type="binding site" evidence="13">
    <location>
        <position position="110"/>
    </location>
    <ligand>
        <name>NAD(+)</name>
        <dbReference type="ChEBI" id="CHEBI:57540"/>
    </ligand>
</feature>
<dbReference type="GO" id="GO:0006260">
    <property type="term" value="P:DNA replication"/>
    <property type="evidence" value="ECO:0007669"/>
    <property type="project" value="UniProtKB-KW"/>
</dbReference>
<dbReference type="Gene3D" id="1.10.150.20">
    <property type="entry name" value="5' to 3' exonuclease, C-terminal subdomain"/>
    <property type="match status" value="2"/>
</dbReference>
<evidence type="ECO:0000256" key="5">
    <source>
        <dbReference type="ARBA" id="ARBA00022723"/>
    </source>
</evidence>
<dbReference type="HOGENOM" id="CLU_007764_2_0_11"/>
<evidence type="ECO:0000256" key="12">
    <source>
        <dbReference type="ARBA" id="ARBA00060881"/>
    </source>
</evidence>
<organism evidence="16 17">
    <name type="scientific">Corynebacterium durum F0235</name>
    <dbReference type="NCBI Taxonomy" id="1035195"/>
    <lineage>
        <taxon>Bacteria</taxon>
        <taxon>Bacillati</taxon>
        <taxon>Actinomycetota</taxon>
        <taxon>Actinomycetes</taxon>
        <taxon>Mycobacteriales</taxon>
        <taxon>Corynebacteriaceae</taxon>
        <taxon>Corynebacterium</taxon>
    </lineage>
</organism>
<dbReference type="CDD" id="cd00114">
    <property type="entry name" value="LIGANc"/>
    <property type="match status" value="1"/>
</dbReference>
<dbReference type="OrthoDB" id="9759736at2"/>
<feature type="binding site" evidence="13">
    <location>
        <position position="315"/>
    </location>
    <ligand>
        <name>NAD(+)</name>
        <dbReference type="ChEBI" id="CHEBI:57540"/>
    </ligand>
</feature>
<dbReference type="Gene3D" id="3.40.50.10190">
    <property type="entry name" value="BRCT domain"/>
    <property type="match status" value="1"/>
</dbReference>
<dbReference type="Gene3D" id="2.40.50.140">
    <property type="entry name" value="Nucleic acid-binding proteins"/>
    <property type="match status" value="1"/>
</dbReference>
<dbReference type="InterPro" id="IPR041663">
    <property type="entry name" value="DisA/LigA_HHH"/>
</dbReference>
<dbReference type="NCBIfam" id="NF005932">
    <property type="entry name" value="PRK07956.1"/>
    <property type="match status" value="1"/>
</dbReference>
<dbReference type="InterPro" id="IPR010994">
    <property type="entry name" value="RuvA_2-like"/>
</dbReference>
<dbReference type="InterPro" id="IPR004149">
    <property type="entry name" value="Znf_DNAligase_C4"/>
</dbReference>
<dbReference type="PATRIC" id="fig|1035195.3.peg.233"/>
<dbReference type="PIRSF" id="PIRSF001604">
    <property type="entry name" value="LigA"/>
    <property type="match status" value="1"/>
</dbReference>
<feature type="binding site" evidence="13">
    <location>
        <position position="173"/>
    </location>
    <ligand>
        <name>NAD(+)</name>
        <dbReference type="ChEBI" id="CHEBI:57540"/>
    </ligand>
</feature>
<dbReference type="RefSeq" id="WP_006061946.1">
    <property type="nucleotide sequence ID" value="NZ_KB290821.1"/>
</dbReference>
<comment type="function">
    <text evidence="13">DNA ligase that catalyzes the formation of phosphodiester linkages between 5'-phosphoryl and 3'-hydroxyl groups in double-stranded DNA using NAD as a coenzyme and as the energy source for the reaction. It is essential for DNA replication and repair of damaged DNA.</text>
</comment>
<dbReference type="PROSITE" id="PS50172">
    <property type="entry name" value="BRCT"/>
    <property type="match status" value="1"/>
</dbReference>
<comment type="caution">
    <text evidence="16">The sequence shown here is derived from an EMBL/GenBank/DDBJ whole genome shotgun (WGS) entry which is preliminary data.</text>
</comment>
<feature type="binding site" evidence="13">
    <location>
        <position position="412"/>
    </location>
    <ligand>
        <name>Zn(2+)</name>
        <dbReference type="ChEBI" id="CHEBI:29105"/>
    </ligand>
</feature>
<evidence type="ECO:0000313" key="17">
    <source>
        <dbReference type="Proteomes" id="UP000010445"/>
    </source>
</evidence>
<comment type="similarity">
    <text evidence="12 13">Belongs to the NAD-dependent DNA ligase family. LigA subfamily.</text>
</comment>
<dbReference type="InterPro" id="IPR013840">
    <property type="entry name" value="DNAligase_N"/>
</dbReference>
<gene>
    <name evidence="13" type="primary">ligA</name>
    <name evidence="16" type="ORF">HMPREF9997_00250</name>
</gene>
<feature type="active site" description="N6-AMP-lysine intermediate" evidence="13">
    <location>
        <position position="112"/>
    </location>
</feature>
<evidence type="ECO:0000313" key="16">
    <source>
        <dbReference type="EMBL" id="EKX92205.1"/>
    </source>
</evidence>
<dbReference type="GO" id="GO:0005829">
    <property type="term" value="C:cytosol"/>
    <property type="evidence" value="ECO:0007669"/>
    <property type="project" value="TreeGrafter"/>
</dbReference>
<keyword evidence="9 13" id="KW-0520">NAD</keyword>
<feature type="binding site" evidence="13">
    <location>
        <position position="409"/>
    </location>
    <ligand>
        <name>Zn(2+)</name>
        <dbReference type="ChEBI" id="CHEBI:29105"/>
    </ligand>
</feature>
<feature type="binding site" evidence="13">
    <location>
        <position position="428"/>
    </location>
    <ligand>
        <name>Zn(2+)</name>
        <dbReference type="ChEBI" id="CHEBI:29105"/>
    </ligand>
</feature>
<evidence type="ECO:0000256" key="6">
    <source>
        <dbReference type="ARBA" id="ARBA00022763"/>
    </source>
</evidence>
<evidence type="ECO:0000256" key="3">
    <source>
        <dbReference type="ARBA" id="ARBA00022598"/>
    </source>
</evidence>
<dbReference type="STRING" id="1035195.HMPREF9997_00250"/>
<dbReference type="SUPFAM" id="SSF50249">
    <property type="entry name" value="Nucleic acid-binding proteins"/>
    <property type="match status" value="1"/>
</dbReference>
<dbReference type="Gene3D" id="3.30.470.30">
    <property type="entry name" value="DNA ligase/mRNA capping enzyme"/>
    <property type="match status" value="1"/>
</dbReference>
<dbReference type="GO" id="GO:0003911">
    <property type="term" value="F:DNA ligase (NAD+) activity"/>
    <property type="evidence" value="ECO:0007669"/>
    <property type="project" value="UniProtKB-UniRule"/>
</dbReference>
<dbReference type="InterPro" id="IPR004150">
    <property type="entry name" value="NAD_DNA_ligase_OB"/>
</dbReference>
<comment type="catalytic activity">
    <reaction evidence="11 13 14">
        <text>NAD(+) + (deoxyribonucleotide)n-3'-hydroxyl + 5'-phospho-(deoxyribonucleotide)m = (deoxyribonucleotide)n+m + AMP + beta-nicotinamide D-nucleotide.</text>
        <dbReference type="EC" id="6.5.1.2"/>
    </reaction>
</comment>
<dbReference type="Gene3D" id="6.20.10.30">
    <property type="match status" value="1"/>
</dbReference>
<dbReference type="InterPro" id="IPR033136">
    <property type="entry name" value="DNA_ligase_CS"/>
</dbReference>
<comment type="cofactor">
    <cofactor evidence="13">
        <name>Mg(2+)</name>
        <dbReference type="ChEBI" id="CHEBI:18420"/>
    </cofactor>
    <cofactor evidence="13">
        <name>Mn(2+)</name>
        <dbReference type="ChEBI" id="CHEBI:29035"/>
    </cofactor>
</comment>
<dbReference type="Proteomes" id="UP000010445">
    <property type="component" value="Unassembled WGS sequence"/>
</dbReference>
<dbReference type="Pfam" id="PF12826">
    <property type="entry name" value="HHH_2"/>
    <property type="match status" value="1"/>
</dbReference>
<dbReference type="Pfam" id="PF03120">
    <property type="entry name" value="OB_DNA_ligase"/>
    <property type="match status" value="1"/>
</dbReference>
<evidence type="ECO:0000256" key="2">
    <source>
        <dbReference type="ARBA" id="ARBA00013308"/>
    </source>
</evidence>
<dbReference type="SUPFAM" id="SSF47781">
    <property type="entry name" value="RuvA domain 2-like"/>
    <property type="match status" value="1"/>
</dbReference>
<dbReference type="InterPro" id="IPR013839">
    <property type="entry name" value="DNAligase_adenylation"/>
</dbReference>
<dbReference type="Gene3D" id="1.10.287.610">
    <property type="entry name" value="Helix hairpin bin"/>
    <property type="match status" value="1"/>
</dbReference>
<dbReference type="InterPro" id="IPR036420">
    <property type="entry name" value="BRCT_dom_sf"/>
</dbReference>
<dbReference type="GO" id="GO:0046872">
    <property type="term" value="F:metal ion binding"/>
    <property type="evidence" value="ECO:0007669"/>
    <property type="project" value="UniProtKB-KW"/>
</dbReference>
<dbReference type="FunFam" id="3.40.50.10190:FF:000054">
    <property type="entry name" value="DNA ligase"/>
    <property type="match status" value="1"/>
</dbReference>
<feature type="domain" description="BRCT" evidence="15">
    <location>
        <begin position="598"/>
        <end position="680"/>
    </location>
</feature>
<keyword evidence="8 13" id="KW-0460">Magnesium</keyword>
<protein>
    <recommendedName>
        <fullName evidence="2 13">DNA ligase</fullName>
        <ecNumber evidence="1 13">6.5.1.2</ecNumber>
    </recommendedName>
    <alternativeName>
        <fullName evidence="13">Polydeoxyribonucleotide synthase [NAD(+)]</fullName>
    </alternativeName>
</protein>
<proteinExistence type="inferred from homology"/>
<evidence type="ECO:0000256" key="11">
    <source>
        <dbReference type="ARBA" id="ARBA00034005"/>
    </source>
</evidence>
<feature type="binding site" evidence="13">
    <location>
        <begin position="85"/>
        <end position="86"/>
    </location>
    <ligand>
        <name>NAD(+)</name>
        <dbReference type="ChEBI" id="CHEBI:57540"/>
    </ligand>
</feature>
<accession>L1MMC0</accession>
<keyword evidence="17" id="KW-1185">Reference proteome</keyword>